<reference evidence="2 3" key="1">
    <citation type="submission" date="2019-05" db="EMBL/GenBank/DDBJ databases">
        <title>We sequenced the genome of Paenibacillus hemerocallicola KCTC 33185 for further insight into its adaptation and study the phylogeny of Paenibacillus.</title>
        <authorList>
            <person name="Narsing Rao M.P."/>
        </authorList>
    </citation>
    <scope>NUCLEOTIDE SEQUENCE [LARGE SCALE GENOMIC DNA]</scope>
    <source>
        <strain evidence="2 3">KCTC 33185</strain>
    </source>
</reference>
<keyword evidence="1" id="KW-1133">Transmembrane helix</keyword>
<evidence type="ECO:0000256" key="1">
    <source>
        <dbReference type="SAM" id="Phobius"/>
    </source>
</evidence>
<protein>
    <recommendedName>
        <fullName evidence="4">DUF2269 family protein</fullName>
    </recommendedName>
</protein>
<feature type="transmembrane region" description="Helical" evidence="1">
    <location>
        <begin position="6"/>
        <end position="24"/>
    </location>
</feature>
<name>A0A5C4T217_9BACL</name>
<dbReference type="AlphaFoldDB" id="A0A5C4T217"/>
<keyword evidence="1" id="KW-0812">Transmembrane</keyword>
<dbReference type="RefSeq" id="WP_139605735.1">
    <property type="nucleotide sequence ID" value="NZ_VDCQ01000053.1"/>
</dbReference>
<gene>
    <name evidence="2" type="ORF">FE784_28910</name>
</gene>
<comment type="caution">
    <text evidence="2">The sequence shown here is derived from an EMBL/GenBank/DDBJ whole genome shotgun (WGS) entry which is preliminary data.</text>
</comment>
<keyword evidence="3" id="KW-1185">Reference proteome</keyword>
<feature type="transmembrane region" description="Helical" evidence="1">
    <location>
        <begin position="67"/>
        <end position="87"/>
    </location>
</feature>
<keyword evidence="1" id="KW-0472">Membrane</keyword>
<evidence type="ECO:0008006" key="4">
    <source>
        <dbReference type="Google" id="ProtNLM"/>
    </source>
</evidence>
<evidence type="ECO:0000313" key="2">
    <source>
        <dbReference type="EMBL" id="TNJ62800.1"/>
    </source>
</evidence>
<proteinExistence type="predicted"/>
<accession>A0A5C4T217</accession>
<dbReference type="EMBL" id="VDCQ01000053">
    <property type="protein sequence ID" value="TNJ62800.1"/>
    <property type="molecule type" value="Genomic_DNA"/>
</dbReference>
<organism evidence="2 3">
    <name type="scientific">Paenibacillus hemerocallicola</name>
    <dbReference type="NCBI Taxonomy" id="1172614"/>
    <lineage>
        <taxon>Bacteria</taxon>
        <taxon>Bacillati</taxon>
        <taxon>Bacillota</taxon>
        <taxon>Bacilli</taxon>
        <taxon>Bacillales</taxon>
        <taxon>Paenibacillaceae</taxon>
        <taxon>Paenibacillus</taxon>
    </lineage>
</organism>
<sequence length="129" mass="13961">MYQTMYVIHVLSALALIFYILLPFLAGGATNRSTAIALSRGNRIGQYVLVLAFLSGGYMVSKADYSVIWMVLAVVLILVMFAMTGMASKPFKKLIAGDNGGGALRKLRTFTLISGLSYVLLMAMMLGPK</sequence>
<feature type="transmembrane region" description="Helical" evidence="1">
    <location>
        <begin position="107"/>
        <end position="126"/>
    </location>
</feature>
<dbReference type="OrthoDB" id="2886943at2"/>
<dbReference type="Proteomes" id="UP000307943">
    <property type="component" value="Unassembled WGS sequence"/>
</dbReference>
<evidence type="ECO:0000313" key="3">
    <source>
        <dbReference type="Proteomes" id="UP000307943"/>
    </source>
</evidence>
<feature type="transmembrane region" description="Helical" evidence="1">
    <location>
        <begin position="44"/>
        <end position="61"/>
    </location>
</feature>